<dbReference type="PANTHER" id="PTHR43689:SF8">
    <property type="entry name" value="ALPHA_BETA-HYDROLASES SUPERFAMILY PROTEIN"/>
    <property type="match status" value="1"/>
</dbReference>
<keyword evidence="2" id="KW-0378">Hydrolase</keyword>
<sequence length="212" mass="22426">MKALLPSFRRCAEHTACHLLDLPGFAARQRATPAPPLVGPLADTVTNWLASVPDSQVVLVGHSTGAQVALRAAARNPDRVRALVLLGMTFPPHLRRAAPLLRAVTRTAVREPVGLLGALVPDYLRAGPLRLTRYLDSALRDHPEDALSRLCCPVVLAAGAHDPLAPPGWIEHAARQAPDGRSVTLPGAHGFPYSAPESTAALVLRAAAPCEC</sequence>
<dbReference type="PATRIC" id="fig|1160705.3.peg.8060"/>
<dbReference type="AlphaFoldDB" id="L8P3X1"/>
<dbReference type="Pfam" id="PF12697">
    <property type="entry name" value="Abhydrolase_6"/>
    <property type="match status" value="1"/>
</dbReference>
<dbReference type="InterPro" id="IPR000073">
    <property type="entry name" value="AB_hydrolase_1"/>
</dbReference>
<dbReference type="EMBL" id="AMLP01000260">
    <property type="protein sequence ID" value="ELS50884.1"/>
    <property type="molecule type" value="Genomic_DNA"/>
</dbReference>
<dbReference type="GO" id="GO:0016787">
    <property type="term" value="F:hydrolase activity"/>
    <property type="evidence" value="ECO:0007669"/>
    <property type="project" value="UniProtKB-KW"/>
</dbReference>
<dbReference type="Gene3D" id="3.40.50.1820">
    <property type="entry name" value="alpha/beta hydrolase"/>
    <property type="match status" value="1"/>
</dbReference>
<evidence type="ECO:0000259" key="1">
    <source>
        <dbReference type="Pfam" id="PF12697"/>
    </source>
</evidence>
<dbReference type="Proteomes" id="UP000011205">
    <property type="component" value="Unassembled WGS sequence"/>
</dbReference>
<reference evidence="2 3" key="1">
    <citation type="journal article" date="2013" name="Genome Announc.">
        <title>Draft Genome Sequence of Streptomyces viridochromogenes Strain Tu57, Producer of Avilamycin.</title>
        <authorList>
            <person name="Gruning B.A."/>
            <person name="Erxleben A."/>
            <person name="Hahnlein A."/>
            <person name="Gunther S."/>
        </authorList>
    </citation>
    <scope>NUCLEOTIDE SEQUENCE [LARGE SCALE GENOMIC DNA]</scope>
    <source>
        <strain evidence="2 3">Tue57</strain>
    </source>
</reference>
<feature type="domain" description="AB hydrolase-1" evidence="1">
    <location>
        <begin position="9"/>
        <end position="201"/>
    </location>
</feature>
<organism evidence="2 3">
    <name type="scientific">Streptomyces viridochromogenes Tue57</name>
    <dbReference type="NCBI Taxonomy" id="1160705"/>
    <lineage>
        <taxon>Bacteria</taxon>
        <taxon>Bacillati</taxon>
        <taxon>Actinomycetota</taxon>
        <taxon>Actinomycetes</taxon>
        <taxon>Kitasatosporales</taxon>
        <taxon>Streptomycetaceae</taxon>
        <taxon>Streptomyces</taxon>
    </lineage>
</organism>
<protein>
    <submittedName>
        <fullName evidence="2">Putative Alpha/beta hydrolase fold-containing protein</fullName>
    </submittedName>
</protein>
<dbReference type="PANTHER" id="PTHR43689">
    <property type="entry name" value="HYDROLASE"/>
    <property type="match status" value="1"/>
</dbReference>
<name>L8P3X1_STRVR</name>
<gene>
    <name evidence="2" type="ORF">STVIR_8159</name>
</gene>
<dbReference type="InterPro" id="IPR029058">
    <property type="entry name" value="AB_hydrolase_fold"/>
</dbReference>
<evidence type="ECO:0000313" key="2">
    <source>
        <dbReference type="EMBL" id="ELS50884.1"/>
    </source>
</evidence>
<accession>L8P3X1</accession>
<evidence type="ECO:0000313" key="3">
    <source>
        <dbReference type="Proteomes" id="UP000011205"/>
    </source>
</evidence>
<proteinExistence type="predicted"/>
<dbReference type="SUPFAM" id="SSF53474">
    <property type="entry name" value="alpha/beta-Hydrolases"/>
    <property type="match status" value="1"/>
</dbReference>
<comment type="caution">
    <text evidence="2">The sequence shown here is derived from an EMBL/GenBank/DDBJ whole genome shotgun (WGS) entry which is preliminary data.</text>
</comment>